<dbReference type="EMBL" id="CP001804">
    <property type="protein sequence ID" value="ACY18100.1"/>
    <property type="molecule type" value="Genomic_DNA"/>
</dbReference>
<dbReference type="Proteomes" id="UP000001880">
    <property type="component" value="Chromosome"/>
</dbReference>
<dbReference type="GO" id="GO:0016209">
    <property type="term" value="F:antioxidant activity"/>
    <property type="evidence" value="ECO:0007669"/>
    <property type="project" value="InterPro"/>
</dbReference>
<keyword evidence="5" id="KW-1185">Reference proteome</keyword>
<dbReference type="Gene3D" id="3.40.30.10">
    <property type="entry name" value="Glutaredoxin"/>
    <property type="match status" value="1"/>
</dbReference>
<keyword evidence="2" id="KW-1133">Transmembrane helix</keyword>
<keyword evidence="2" id="KW-0472">Membrane</keyword>
<dbReference type="RefSeq" id="WP_012830692.1">
    <property type="nucleotide sequence ID" value="NC_013440.1"/>
</dbReference>
<dbReference type="SUPFAM" id="SSF52833">
    <property type="entry name" value="Thioredoxin-like"/>
    <property type="match status" value="1"/>
</dbReference>
<protein>
    <submittedName>
        <fullName evidence="4">Alkyl hydroperoxide reductase/ Thiol specific antioxidant/ Mal allergen</fullName>
    </submittedName>
</protein>
<feature type="compositionally biased region" description="Low complexity" evidence="1">
    <location>
        <begin position="12"/>
        <end position="21"/>
    </location>
</feature>
<dbReference type="InterPro" id="IPR050553">
    <property type="entry name" value="Thioredoxin_ResA/DsbE_sf"/>
</dbReference>
<evidence type="ECO:0000313" key="4">
    <source>
        <dbReference type="EMBL" id="ACY18100.1"/>
    </source>
</evidence>
<keyword evidence="2" id="KW-0812">Transmembrane</keyword>
<evidence type="ECO:0000256" key="2">
    <source>
        <dbReference type="SAM" id="Phobius"/>
    </source>
</evidence>
<dbReference type="Pfam" id="PF00578">
    <property type="entry name" value="AhpC-TSA"/>
    <property type="match status" value="1"/>
</dbReference>
<reference evidence="4 5" key="1">
    <citation type="journal article" date="2010" name="Stand. Genomic Sci.">
        <title>Complete genome sequence of Haliangium ochraceum type strain (SMP-2).</title>
        <authorList>
            <consortium name="US DOE Joint Genome Institute (JGI-PGF)"/>
            <person name="Ivanova N."/>
            <person name="Daum C."/>
            <person name="Lang E."/>
            <person name="Abt B."/>
            <person name="Kopitz M."/>
            <person name="Saunders E."/>
            <person name="Lapidus A."/>
            <person name="Lucas S."/>
            <person name="Glavina Del Rio T."/>
            <person name="Nolan M."/>
            <person name="Tice H."/>
            <person name="Copeland A."/>
            <person name="Cheng J.F."/>
            <person name="Chen F."/>
            <person name="Bruce D."/>
            <person name="Goodwin L."/>
            <person name="Pitluck S."/>
            <person name="Mavromatis K."/>
            <person name="Pati A."/>
            <person name="Mikhailova N."/>
            <person name="Chen A."/>
            <person name="Palaniappan K."/>
            <person name="Land M."/>
            <person name="Hauser L."/>
            <person name="Chang Y.J."/>
            <person name="Jeffries C.D."/>
            <person name="Detter J.C."/>
            <person name="Brettin T."/>
            <person name="Rohde M."/>
            <person name="Goker M."/>
            <person name="Bristow J."/>
            <person name="Markowitz V."/>
            <person name="Eisen J.A."/>
            <person name="Hugenholtz P."/>
            <person name="Kyrpides N.C."/>
            <person name="Klenk H.P."/>
        </authorList>
    </citation>
    <scope>NUCLEOTIDE SEQUENCE [LARGE SCALE GENOMIC DNA]</scope>
    <source>
        <strain evidence="5">DSM 14365 / CIP 107738 / JCM 11303 / AJ 13395 / SMP-2</strain>
    </source>
</reference>
<dbReference type="OrthoDB" id="9813820at2"/>
<dbReference type="InterPro" id="IPR000866">
    <property type="entry name" value="AhpC/TSA"/>
</dbReference>
<gene>
    <name evidence="4" type="ordered locus">Hoch_5620</name>
</gene>
<dbReference type="PROSITE" id="PS51352">
    <property type="entry name" value="THIOREDOXIN_2"/>
    <property type="match status" value="1"/>
</dbReference>
<name>D0LG75_HALO1</name>
<dbReference type="AlphaFoldDB" id="D0LG75"/>
<dbReference type="STRING" id="502025.Hoch_5620"/>
<evidence type="ECO:0000256" key="1">
    <source>
        <dbReference type="SAM" id="MobiDB-lite"/>
    </source>
</evidence>
<proteinExistence type="predicted"/>
<dbReference type="KEGG" id="hoh:Hoch_5620"/>
<feature type="transmembrane region" description="Helical" evidence="2">
    <location>
        <begin position="43"/>
        <end position="64"/>
    </location>
</feature>
<feature type="compositionally biased region" description="Basic and acidic residues" evidence="1">
    <location>
        <begin position="1"/>
        <end position="11"/>
    </location>
</feature>
<dbReference type="PANTHER" id="PTHR42852:SF17">
    <property type="entry name" value="THIOREDOXIN-LIKE PROTEIN HI_1115"/>
    <property type="match status" value="1"/>
</dbReference>
<evidence type="ECO:0000313" key="5">
    <source>
        <dbReference type="Proteomes" id="UP000001880"/>
    </source>
</evidence>
<sequence>MSKRKSSDTSSKRASAAAKGGAAKGSGDRSASAPADKRETRRIVAITVIGAASLFLVTQFAFLIQPAAAREIQAACNGLRPAATNPSLGPVPGQQAVDFTAQDHEGKMVKLSDYRGQVVFVNFWASWCNVCKAEKPSLDVMARELQDEYGDFQVLSLASDTEWGPIRESLPEGTAFDVLLDPPANEDENLGAIAKQFGLKAVPESFVVDRDGTLRYYFINKRDWDSDIAETCLRSLLEEG</sequence>
<dbReference type="InterPro" id="IPR036249">
    <property type="entry name" value="Thioredoxin-like_sf"/>
</dbReference>
<dbReference type="InterPro" id="IPR013766">
    <property type="entry name" value="Thioredoxin_domain"/>
</dbReference>
<accession>D0LG75</accession>
<evidence type="ECO:0000259" key="3">
    <source>
        <dbReference type="PROSITE" id="PS51352"/>
    </source>
</evidence>
<organism evidence="4 5">
    <name type="scientific">Haliangium ochraceum (strain DSM 14365 / JCM 11303 / SMP-2)</name>
    <dbReference type="NCBI Taxonomy" id="502025"/>
    <lineage>
        <taxon>Bacteria</taxon>
        <taxon>Pseudomonadati</taxon>
        <taxon>Myxococcota</taxon>
        <taxon>Polyangia</taxon>
        <taxon>Haliangiales</taxon>
        <taxon>Kofleriaceae</taxon>
        <taxon>Haliangium</taxon>
    </lineage>
</organism>
<dbReference type="eggNOG" id="COG0526">
    <property type="taxonomic scope" value="Bacteria"/>
</dbReference>
<feature type="region of interest" description="Disordered" evidence="1">
    <location>
        <begin position="1"/>
        <end position="36"/>
    </location>
</feature>
<dbReference type="HOGENOM" id="CLU_042529_11_0_7"/>
<feature type="domain" description="Thioredoxin" evidence="3">
    <location>
        <begin position="90"/>
        <end position="240"/>
    </location>
</feature>
<dbReference type="PANTHER" id="PTHR42852">
    <property type="entry name" value="THIOL:DISULFIDE INTERCHANGE PROTEIN DSBE"/>
    <property type="match status" value="1"/>
</dbReference>
<dbReference type="CDD" id="cd02966">
    <property type="entry name" value="TlpA_like_family"/>
    <property type="match status" value="1"/>
</dbReference>
<dbReference type="GO" id="GO:0016491">
    <property type="term" value="F:oxidoreductase activity"/>
    <property type="evidence" value="ECO:0007669"/>
    <property type="project" value="InterPro"/>
</dbReference>